<keyword evidence="3" id="KW-1185">Reference proteome</keyword>
<feature type="region of interest" description="Disordered" evidence="1">
    <location>
        <begin position="51"/>
        <end position="92"/>
    </location>
</feature>
<accession>A0AA88VCM1</accession>
<name>A0AA88VCM1_9ASTE</name>
<comment type="caution">
    <text evidence="2">The sequence shown here is derived from an EMBL/GenBank/DDBJ whole genome shotgun (WGS) entry which is preliminary data.</text>
</comment>
<feature type="compositionally biased region" description="Basic and acidic residues" evidence="1">
    <location>
        <begin position="61"/>
        <end position="73"/>
    </location>
</feature>
<reference evidence="2" key="1">
    <citation type="submission" date="2022-12" db="EMBL/GenBank/DDBJ databases">
        <title>Draft genome assemblies for two species of Escallonia (Escalloniales).</title>
        <authorList>
            <person name="Chanderbali A."/>
            <person name="Dervinis C."/>
            <person name="Anghel I."/>
            <person name="Soltis D."/>
            <person name="Soltis P."/>
            <person name="Zapata F."/>
        </authorList>
    </citation>
    <scope>NUCLEOTIDE SEQUENCE</scope>
    <source>
        <strain evidence="2">UCBG64.0493</strain>
        <tissue evidence="2">Leaf</tissue>
    </source>
</reference>
<feature type="compositionally biased region" description="Polar residues" evidence="1">
    <location>
        <begin position="74"/>
        <end position="92"/>
    </location>
</feature>
<evidence type="ECO:0000256" key="1">
    <source>
        <dbReference type="SAM" id="MobiDB-lite"/>
    </source>
</evidence>
<dbReference type="EMBL" id="JAVXUP010002227">
    <property type="protein sequence ID" value="KAK3004644.1"/>
    <property type="molecule type" value="Genomic_DNA"/>
</dbReference>
<sequence>MRGPYCVELLFGRLVMAMMDIQFRPRVDYMLNACDDQRPLFGMNMQQVIQPRASANGFGPRKVERESGSKMDNKSQTGKTNSSRLTTAGDNC</sequence>
<evidence type="ECO:0000313" key="2">
    <source>
        <dbReference type="EMBL" id="KAK3004644.1"/>
    </source>
</evidence>
<proteinExistence type="predicted"/>
<dbReference type="Proteomes" id="UP001188597">
    <property type="component" value="Unassembled WGS sequence"/>
</dbReference>
<gene>
    <name evidence="2" type="ORF">RJ639_019878</name>
</gene>
<evidence type="ECO:0000313" key="3">
    <source>
        <dbReference type="Proteomes" id="UP001188597"/>
    </source>
</evidence>
<organism evidence="2 3">
    <name type="scientific">Escallonia herrerae</name>
    <dbReference type="NCBI Taxonomy" id="1293975"/>
    <lineage>
        <taxon>Eukaryota</taxon>
        <taxon>Viridiplantae</taxon>
        <taxon>Streptophyta</taxon>
        <taxon>Embryophyta</taxon>
        <taxon>Tracheophyta</taxon>
        <taxon>Spermatophyta</taxon>
        <taxon>Magnoliopsida</taxon>
        <taxon>eudicotyledons</taxon>
        <taxon>Gunneridae</taxon>
        <taxon>Pentapetalae</taxon>
        <taxon>asterids</taxon>
        <taxon>campanulids</taxon>
        <taxon>Escalloniales</taxon>
        <taxon>Escalloniaceae</taxon>
        <taxon>Escallonia</taxon>
    </lineage>
</organism>
<protein>
    <submittedName>
        <fullName evidence="2">Uncharacterized protein</fullName>
    </submittedName>
</protein>
<dbReference type="AlphaFoldDB" id="A0AA88VCM1"/>